<sequence>MGRRLIRIFLNWLRRILTQFKGEQNRRHYPSPPQRLTSSKQLPPQMPVQENQPEQGLTDTTSPIKQQQQAPSPNPAANRAANSSNFRILLSDYQYSPCSAVQSLSKQLSNPTTQLNRVQEQPKQTLDSAKTFFTQNKIRRDQPEPRVVSTETPKEESLPHEHIRNLEHFSSEITFRRDTDIDTNKTQPSPSLLAIDAAKQLNTKQLPQPEKATPKSTSTPTADPRAITKTGIVKLLFKLKKNNHHGYIAPHDGSSDIIFHQKYIGNEVFCQLERGMDVEVTAHITEGKAYADHIRIL</sequence>
<dbReference type="Proteomes" id="UP000481033">
    <property type="component" value="Unassembled WGS sequence"/>
</dbReference>
<keyword evidence="4" id="KW-1185">Reference proteome</keyword>
<feature type="region of interest" description="Disordered" evidence="1">
    <location>
        <begin position="204"/>
        <end position="225"/>
    </location>
</feature>
<name>A0A6M0RER9_9CYAN</name>
<evidence type="ECO:0000313" key="4">
    <source>
        <dbReference type="Proteomes" id="UP000481033"/>
    </source>
</evidence>
<feature type="compositionally biased region" description="Polar residues" evidence="1">
    <location>
        <begin position="34"/>
        <end position="65"/>
    </location>
</feature>
<dbReference type="GO" id="GO:0003676">
    <property type="term" value="F:nucleic acid binding"/>
    <property type="evidence" value="ECO:0007669"/>
    <property type="project" value="InterPro"/>
</dbReference>
<dbReference type="EMBL" id="QXHD01000003">
    <property type="protein sequence ID" value="NEZ54748.1"/>
    <property type="molecule type" value="Genomic_DNA"/>
</dbReference>
<evidence type="ECO:0000259" key="2">
    <source>
        <dbReference type="Pfam" id="PF00313"/>
    </source>
</evidence>
<gene>
    <name evidence="3" type="ORF">DXZ20_03375</name>
</gene>
<evidence type="ECO:0000256" key="1">
    <source>
        <dbReference type="SAM" id="MobiDB-lite"/>
    </source>
</evidence>
<dbReference type="InterPro" id="IPR002059">
    <property type="entry name" value="CSP_DNA-bd"/>
</dbReference>
<dbReference type="InterPro" id="IPR012340">
    <property type="entry name" value="NA-bd_OB-fold"/>
</dbReference>
<accession>A0A6M0RER9</accession>
<dbReference type="Gene3D" id="2.40.50.140">
    <property type="entry name" value="Nucleic acid-binding proteins"/>
    <property type="match status" value="1"/>
</dbReference>
<evidence type="ECO:0000313" key="3">
    <source>
        <dbReference type="EMBL" id="NEZ54748.1"/>
    </source>
</evidence>
<organism evidence="3 4">
    <name type="scientific">Adonisia turfae CCMR0081</name>
    <dbReference type="NCBI Taxonomy" id="2292702"/>
    <lineage>
        <taxon>Bacteria</taxon>
        <taxon>Bacillati</taxon>
        <taxon>Cyanobacteriota</taxon>
        <taxon>Adonisia</taxon>
        <taxon>Adonisia turfae</taxon>
    </lineage>
</organism>
<comment type="caution">
    <text evidence="3">The sequence shown here is derived from an EMBL/GenBank/DDBJ whole genome shotgun (WGS) entry which is preliminary data.</text>
</comment>
<protein>
    <recommendedName>
        <fullName evidence="2">CSD domain-containing protein</fullName>
    </recommendedName>
</protein>
<feature type="domain" description="CSD" evidence="2">
    <location>
        <begin position="230"/>
        <end position="295"/>
    </location>
</feature>
<reference evidence="3 4" key="1">
    <citation type="journal article" date="2020" name="Microb. Ecol.">
        <title>Ecogenomics of the Marine Benthic Filamentous Cyanobacterium Adonisia.</title>
        <authorList>
            <person name="Walter J.M."/>
            <person name="Coutinho F.H."/>
            <person name="Leomil L."/>
            <person name="Hargreaves P.I."/>
            <person name="Campeao M.E."/>
            <person name="Vieira V.V."/>
            <person name="Silva B.S."/>
            <person name="Fistarol G.O."/>
            <person name="Salomon P.S."/>
            <person name="Sawabe T."/>
            <person name="Mino S."/>
            <person name="Hosokawa M."/>
            <person name="Miyashita H."/>
            <person name="Maruyama F."/>
            <person name="van Verk M.C."/>
            <person name="Dutilh B.E."/>
            <person name="Thompson C.C."/>
            <person name="Thompson F.L."/>
        </authorList>
    </citation>
    <scope>NUCLEOTIDE SEQUENCE [LARGE SCALE GENOMIC DNA]</scope>
    <source>
        <strain evidence="3 4">CCMR0081</strain>
    </source>
</reference>
<dbReference type="AlphaFoldDB" id="A0A6M0RER9"/>
<dbReference type="RefSeq" id="WP_163696392.1">
    <property type="nucleotide sequence ID" value="NZ_QXHD01000003.1"/>
</dbReference>
<feature type="region of interest" description="Disordered" evidence="1">
    <location>
        <begin position="24"/>
        <end position="80"/>
    </location>
</feature>
<proteinExistence type="predicted"/>
<feature type="compositionally biased region" description="Low complexity" evidence="1">
    <location>
        <begin position="66"/>
        <end position="80"/>
    </location>
</feature>
<dbReference type="Pfam" id="PF00313">
    <property type="entry name" value="CSD"/>
    <property type="match status" value="1"/>
</dbReference>